<dbReference type="GO" id="GO:0005886">
    <property type="term" value="C:plasma membrane"/>
    <property type="evidence" value="ECO:0007669"/>
    <property type="project" value="UniProtKB-SubCell"/>
</dbReference>
<proteinExistence type="predicted"/>
<dbReference type="SUPFAM" id="SSF90123">
    <property type="entry name" value="ABC transporter transmembrane region"/>
    <property type="match status" value="1"/>
</dbReference>
<organism evidence="8 9">
    <name type="scientific">Dechloromonas agitata</name>
    <dbReference type="NCBI Taxonomy" id="73030"/>
    <lineage>
        <taxon>Bacteria</taxon>
        <taxon>Pseudomonadati</taxon>
        <taxon>Pseudomonadota</taxon>
        <taxon>Betaproteobacteria</taxon>
        <taxon>Rhodocyclales</taxon>
        <taxon>Azonexaceae</taxon>
        <taxon>Dechloromonas</taxon>
    </lineage>
</organism>
<feature type="transmembrane region" description="Helical" evidence="6">
    <location>
        <begin position="28"/>
        <end position="48"/>
    </location>
</feature>
<gene>
    <name evidence="8" type="ORF">HXL68_08780</name>
</gene>
<evidence type="ECO:0000256" key="4">
    <source>
        <dbReference type="ARBA" id="ARBA00022989"/>
    </source>
</evidence>
<dbReference type="PANTHER" id="PTHR11384:SF59">
    <property type="entry name" value="LYSOSOMAL COBALAMIN TRANSPORTER ABCD4"/>
    <property type="match status" value="1"/>
</dbReference>
<feature type="non-terminal residue" evidence="8">
    <location>
        <position position="345"/>
    </location>
</feature>
<keyword evidence="8" id="KW-0547">Nucleotide-binding</keyword>
<evidence type="ECO:0000256" key="5">
    <source>
        <dbReference type="ARBA" id="ARBA00023136"/>
    </source>
</evidence>
<accession>A0A930G1Q9</accession>
<dbReference type="InterPro" id="IPR011527">
    <property type="entry name" value="ABC1_TM_dom"/>
</dbReference>
<feature type="domain" description="ABC transmembrane type-1" evidence="7">
    <location>
        <begin position="33"/>
        <end position="317"/>
    </location>
</feature>
<evidence type="ECO:0000256" key="3">
    <source>
        <dbReference type="ARBA" id="ARBA00022692"/>
    </source>
</evidence>
<reference evidence="8" key="1">
    <citation type="submission" date="2020-04" db="EMBL/GenBank/DDBJ databases">
        <title>Deep metagenomics examines the oral microbiome during advanced dental caries in children, revealing novel taxa and co-occurrences with host molecules.</title>
        <authorList>
            <person name="Baker J.L."/>
            <person name="Morton J.T."/>
            <person name="Dinis M."/>
            <person name="Alvarez R."/>
            <person name="Tran N.C."/>
            <person name="Knight R."/>
            <person name="Edlund A."/>
        </authorList>
    </citation>
    <scope>NUCLEOTIDE SEQUENCE</scope>
    <source>
        <strain evidence="8">JCVI_32_bin.24</strain>
    </source>
</reference>
<evidence type="ECO:0000256" key="2">
    <source>
        <dbReference type="ARBA" id="ARBA00022448"/>
    </source>
</evidence>
<keyword evidence="4 6" id="KW-1133">Transmembrane helix</keyword>
<dbReference type="InterPro" id="IPR036640">
    <property type="entry name" value="ABC1_TM_sf"/>
</dbReference>
<dbReference type="PANTHER" id="PTHR11384">
    <property type="entry name" value="ATP-BINDING CASSETTE, SUB-FAMILY D MEMBER"/>
    <property type="match status" value="1"/>
</dbReference>
<dbReference type="GO" id="GO:0140359">
    <property type="term" value="F:ABC-type transporter activity"/>
    <property type="evidence" value="ECO:0007669"/>
    <property type="project" value="InterPro"/>
</dbReference>
<feature type="transmembrane region" description="Helical" evidence="6">
    <location>
        <begin position="146"/>
        <end position="167"/>
    </location>
</feature>
<keyword evidence="5 6" id="KW-0472">Membrane</keyword>
<name>A0A930G1Q9_9RHOO</name>
<feature type="transmembrane region" description="Helical" evidence="6">
    <location>
        <begin position="68"/>
        <end position="92"/>
    </location>
</feature>
<keyword evidence="8" id="KW-0067">ATP-binding</keyword>
<keyword evidence="2" id="KW-0813">Transport</keyword>
<dbReference type="AlphaFoldDB" id="A0A930G1Q9"/>
<comment type="subcellular location">
    <subcellularLocation>
        <location evidence="1">Cell membrane</location>
        <topology evidence="1">Multi-pass membrane protein</topology>
    </subcellularLocation>
</comment>
<evidence type="ECO:0000259" key="7">
    <source>
        <dbReference type="PROSITE" id="PS50929"/>
    </source>
</evidence>
<dbReference type="Gene3D" id="1.20.1560.10">
    <property type="entry name" value="ABC transporter type 1, transmembrane domain"/>
    <property type="match status" value="1"/>
</dbReference>
<dbReference type="Proteomes" id="UP000718593">
    <property type="component" value="Unassembled WGS sequence"/>
</dbReference>
<dbReference type="InterPro" id="IPR050835">
    <property type="entry name" value="ABC_transporter_sub-D"/>
</dbReference>
<dbReference type="EMBL" id="JABZMI010000155">
    <property type="protein sequence ID" value="MBF1165122.1"/>
    <property type="molecule type" value="Genomic_DNA"/>
</dbReference>
<evidence type="ECO:0000256" key="1">
    <source>
        <dbReference type="ARBA" id="ARBA00004651"/>
    </source>
</evidence>
<feature type="transmembrane region" description="Helical" evidence="6">
    <location>
        <begin position="290"/>
        <end position="309"/>
    </location>
</feature>
<keyword evidence="3 6" id="KW-0812">Transmembrane</keyword>
<feature type="transmembrane region" description="Helical" evidence="6">
    <location>
        <begin position="173"/>
        <end position="193"/>
    </location>
</feature>
<dbReference type="GO" id="GO:0005524">
    <property type="term" value="F:ATP binding"/>
    <property type="evidence" value="ECO:0007669"/>
    <property type="project" value="UniProtKB-KW"/>
</dbReference>
<evidence type="ECO:0000256" key="6">
    <source>
        <dbReference type="SAM" id="Phobius"/>
    </source>
</evidence>
<sequence length="345" mass="39552">MTPSDLQLWKRFWALASPYWRQEEKWRAWGLVVLLVILLLGQTRFAVMFNEQTGEFTSALAAQDEERFWNSIKLCLGLLAAAIPIYAFYYFVRDTLGIYWRRWLTGRFLDSYFSNRHFYELNANLAIDNPDQRMSEDISTFTQRSLYFLLVIISSTLQLVAFSTVLWSISHELVYFLVFYATAGTLIVIFVFGQRLMLLNFNQLRREADFRFGLVRVRENAESIAFYRGEALELGQVKRRFGAAFSNFKRLIRGQFWLNLFQQGYFLLTLIIPSAIVANDVLSGELEVGRAVQAAGAFAAVLGAISLIIENFEGLSRFAAGIDRLDMLAKCLPSEPGTERHTGPS</sequence>
<comment type="caution">
    <text evidence="8">The sequence shown here is derived from an EMBL/GenBank/DDBJ whole genome shotgun (WGS) entry which is preliminary data.</text>
</comment>
<feature type="transmembrane region" description="Helical" evidence="6">
    <location>
        <begin position="256"/>
        <end position="278"/>
    </location>
</feature>
<protein>
    <submittedName>
        <fullName evidence="8">ABC transporter ATP-binding protein</fullName>
    </submittedName>
</protein>
<dbReference type="Pfam" id="PF06472">
    <property type="entry name" value="ABC_membrane_2"/>
    <property type="match status" value="1"/>
</dbReference>
<evidence type="ECO:0000313" key="9">
    <source>
        <dbReference type="Proteomes" id="UP000718593"/>
    </source>
</evidence>
<evidence type="ECO:0000313" key="8">
    <source>
        <dbReference type="EMBL" id="MBF1165122.1"/>
    </source>
</evidence>
<dbReference type="PROSITE" id="PS50929">
    <property type="entry name" value="ABC_TM1F"/>
    <property type="match status" value="1"/>
</dbReference>